<name>A0AAP0K1M7_9MAGN</name>
<keyword evidence="2" id="KW-1185">Reference proteome</keyword>
<dbReference type="Proteomes" id="UP001417504">
    <property type="component" value="Unassembled WGS sequence"/>
</dbReference>
<reference evidence="1 2" key="1">
    <citation type="submission" date="2024-01" db="EMBL/GenBank/DDBJ databases">
        <title>Genome assemblies of Stephania.</title>
        <authorList>
            <person name="Yang L."/>
        </authorList>
    </citation>
    <scope>NUCLEOTIDE SEQUENCE [LARGE SCALE GENOMIC DNA]</scope>
    <source>
        <strain evidence="1">QJT</strain>
        <tissue evidence="1">Leaf</tissue>
    </source>
</reference>
<protein>
    <submittedName>
        <fullName evidence="1">Uncharacterized protein</fullName>
    </submittedName>
</protein>
<proteinExistence type="predicted"/>
<comment type="caution">
    <text evidence="1">The sequence shown here is derived from an EMBL/GenBank/DDBJ whole genome shotgun (WGS) entry which is preliminary data.</text>
</comment>
<dbReference type="AlphaFoldDB" id="A0AAP0K1M7"/>
<gene>
    <name evidence="1" type="ORF">Sjap_004014</name>
</gene>
<accession>A0AAP0K1M7</accession>
<evidence type="ECO:0000313" key="2">
    <source>
        <dbReference type="Proteomes" id="UP001417504"/>
    </source>
</evidence>
<evidence type="ECO:0000313" key="1">
    <source>
        <dbReference type="EMBL" id="KAK9144111.1"/>
    </source>
</evidence>
<organism evidence="1 2">
    <name type="scientific">Stephania japonica</name>
    <dbReference type="NCBI Taxonomy" id="461633"/>
    <lineage>
        <taxon>Eukaryota</taxon>
        <taxon>Viridiplantae</taxon>
        <taxon>Streptophyta</taxon>
        <taxon>Embryophyta</taxon>
        <taxon>Tracheophyta</taxon>
        <taxon>Spermatophyta</taxon>
        <taxon>Magnoliopsida</taxon>
        <taxon>Ranunculales</taxon>
        <taxon>Menispermaceae</taxon>
        <taxon>Menispermoideae</taxon>
        <taxon>Cissampelideae</taxon>
        <taxon>Stephania</taxon>
    </lineage>
</organism>
<dbReference type="EMBL" id="JBBNAE010000002">
    <property type="protein sequence ID" value="KAK9144111.1"/>
    <property type="molecule type" value="Genomic_DNA"/>
</dbReference>
<sequence>MKQKERLAYSASSTSLLEELIVYETSLHHSPIPDVFFVDKFVISEDACSEFKLDIDRYWSIESTSNGIVYGVNRRDFTFSDDIKLEDGYRLSEIRFNVFSSKTGKWSLSKSTLWLPDQTLPNFDQSHVYVEGKLYWIEWRGMAWFDIEEDAAGIPYPHEIDYMAEVNRFSDIGLTIGGDLCYSKMRNGVTHVWILRVRKGVLKWKFEFEWEKIYTLVMERMIEDNWEALVNPYLTTPLIANLKMSLCLVCLKR</sequence>